<keyword evidence="1" id="KW-0805">Transcription regulation</keyword>
<dbReference type="InterPro" id="IPR009057">
    <property type="entry name" value="Homeodomain-like_sf"/>
</dbReference>
<feature type="domain" description="HTH araC/xylS-type" evidence="3">
    <location>
        <begin position="1"/>
        <end position="49"/>
    </location>
</feature>
<proteinExistence type="predicted"/>
<gene>
    <name evidence="4" type="ORF">DWE98_27975</name>
</gene>
<sequence length="52" mass="5974">MGSAAQTKRKSSGDRAESCWLQVGFAQPSTFYRQFRMRYGRTPSEIRQTLLS</sequence>
<evidence type="ECO:0000256" key="2">
    <source>
        <dbReference type="ARBA" id="ARBA00023163"/>
    </source>
</evidence>
<dbReference type="PROSITE" id="PS01124">
    <property type="entry name" value="HTH_ARAC_FAMILY_2"/>
    <property type="match status" value="1"/>
</dbReference>
<dbReference type="SUPFAM" id="SSF46689">
    <property type="entry name" value="Homeodomain-like"/>
    <property type="match status" value="1"/>
</dbReference>
<name>A0A370KXN7_9HYPH</name>
<dbReference type="EMBL" id="QQTP01000028">
    <property type="protein sequence ID" value="RDJ19769.1"/>
    <property type="molecule type" value="Genomic_DNA"/>
</dbReference>
<dbReference type="AlphaFoldDB" id="A0A370KXN7"/>
<dbReference type="GO" id="GO:0043565">
    <property type="term" value="F:sequence-specific DNA binding"/>
    <property type="evidence" value="ECO:0007669"/>
    <property type="project" value="InterPro"/>
</dbReference>
<keyword evidence="2" id="KW-0804">Transcription</keyword>
<dbReference type="RefSeq" id="WP_114832664.1">
    <property type="nucleotide sequence ID" value="NZ_QQTO01000041.1"/>
</dbReference>
<organism evidence="4 5">
    <name type="scientific">Bosea caraganae</name>
    <dbReference type="NCBI Taxonomy" id="2763117"/>
    <lineage>
        <taxon>Bacteria</taxon>
        <taxon>Pseudomonadati</taxon>
        <taxon>Pseudomonadota</taxon>
        <taxon>Alphaproteobacteria</taxon>
        <taxon>Hyphomicrobiales</taxon>
        <taxon>Boseaceae</taxon>
        <taxon>Bosea</taxon>
    </lineage>
</organism>
<accession>A0A370KXN7</accession>
<evidence type="ECO:0000259" key="3">
    <source>
        <dbReference type="PROSITE" id="PS01124"/>
    </source>
</evidence>
<evidence type="ECO:0000256" key="1">
    <source>
        <dbReference type="ARBA" id="ARBA00023015"/>
    </source>
</evidence>
<dbReference type="Pfam" id="PF00165">
    <property type="entry name" value="HTH_AraC"/>
    <property type="match status" value="1"/>
</dbReference>
<evidence type="ECO:0000313" key="5">
    <source>
        <dbReference type="Proteomes" id="UP000255207"/>
    </source>
</evidence>
<reference evidence="5" key="1">
    <citation type="submission" date="2018-07" db="EMBL/GenBank/DDBJ databases">
        <authorList>
            <person name="Safronova V.I."/>
            <person name="Chirak E.R."/>
            <person name="Sazanova A.L."/>
        </authorList>
    </citation>
    <scope>NUCLEOTIDE SEQUENCE [LARGE SCALE GENOMIC DNA]</scope>
    <source>
        <strain evidence="5">RCAM04685</strain>
    </source>
</reference>
<dbReference type="Gene3D" id="1.10.10.60">
    <property type="entry name" value="Homeodomain-like"/>
    <property type="match status" value="1"/>
</dbReference>
<dbReference type="GO" id="GO:0003700">
    <property type="term" value="F:DNA-binding transcription factor activity"/>
    <property type="evidence" value="ECO:0007669"/>
    <property type="project" value="InterPro"/>
</dbReference>
<dbReference type="Proteomes" id="UP000255207">
    <property type="component" value="Unassembled WGS sequence"/>
</dbReference>
<keyword evidence="5" id="KW-1185">Reference proteome</keyword>
<comment type="caution">
    <text evidence="4">The sequence shown here is derived from an EMBL/GenBank/DDBJ whole genome shotgun (WGS) entry which is preliminary data.</text>
</comment>
<evidence type="ECO:0000313" key="4">
    <source>
        <dbReference type="EMBL" id="RDJ19769.1"/>
    </source>
</evidence>
<protein>
    <submittedName>
        <fullName evidence="4">AraC family transcriptional regulator</fullName>
    </submittedName>
</protein>
<dbReference type="InterPro" id="IPR018060">
    <property type="entry name" value="HTH_AraC"/>
</dbReference>
<dbReference type="OrthoDB" id="4601794at2"/>